<proteinExistence type="inferred from homology"/>
<dbReference type="OrthoDB" id="25002at2759"/>
<dbReference type="GO" id="GO:0006357">
    <property type="term" value="P:regulation of transcription by RNA polymerase II"/>
    <property type="evidence" value="ECO:0007669"/>
    <property type="project" value="InterPro"/>
</dbReference>
<dbReference type="InterPro" id="IPR006671">
    <property type="entry name" value="Cyclin_N"/>
</dbReference>
<feature type="domain" description="Cyclin-like" evidence="3">
    <location>
        <begin position="36"/>
        <end position="135"/>
    </location>
</feature>
<dbReference type="EMBL" id="SWFT01000090">
    <property type="protein sequence ID" value="KAA8902439.1"/>
    <property type="molecule type" value="Genomic_DNA"/>
</dbReference>
<dbReference type="InterPro" id="IPR043198">
    <property type="entry name" value="Cyclin/Ssn8"/>
</dbReference>
<dbReference type="InterPro" id="IPR036915">
    <property type="entry name" value="Cyclin-like_sf"/>
</dbReference>
<accession>A0A642UNS4</accession>
<feature type="compositionally biased region" description="Low complexity" evidence="2">
    <location>
        <begin position="286"/>
        <end position="300"/>
    </location>
</feature>
<dbReference type="SMART" id="SM00385">
    <property type="entry name" value="CYCLIN"/>
    <property type="match status" value="1"/>
</dbReference>
<comment type="caution">
    <text evidence="4">The sequence shown here is derived from an EMBL/GenBank/DDBJ whole genome shotgun (WGS) entry which is preliminary data.</text>
</comment>
<reference evidence="4 5" key="1">
    <citation type="submission" date="2019-07" db="EMBL/GenBank/DDBJ databases">
        <title>Genome assembly of two rare yeast pathogens: Diutina rugosa and Trichomonascus ciferrii.</title>
        <authorList>
            <person name="Mixao V."/>
            <person name="Saus E."/>
            <person name="Hansen A."/>
            <person name="Lass-Flor C."/>
            <person name="Gabaldon T."/>
        </authorList>
    </citation>
    <scope>NUCLEOTIDE SEQUENCE [LARGE SCALE GENOMIC DNA]</scope>
    <source>
        <strain evidence="4 5">CBS 613</strain>
    </source>
</reference>
<gene>
    <name evidence="4" type="ORF">DIURU_002893</name>
</gene>
<comment type="similarity">
    <text evidence="1">Belongs to the cyclin family.</text>
</comment>
<evidence type="ECO:0000313" key="4">
    <source>
        <dbReference type="EMBL" id="KAA8902439.1"/>
    </source>
</evidence>
<organism evidence="4 5">
    <name type="scientific">Diutina rugosa</name>
    <name type="common">Yeast</name>
    <name type="synonym">Candida rugosa</name>
    <dbReference type="NCBI Taxonomy" id="5481"/>
    <lineage>
        <taxon>Eukaryota</taxon>
        <taxon>Fungi</taxon>
        <taxon>Dikarya</taxon>
        <taxon>Ascomycota</taxon>
        <taxon>Saccharomycotina</taxon>
        <taxon>Pichiomycetes</taxon>
        <taxon>Debaryomycetaceae</taxon>
        <taxon>Diutina</taxon>
    </lineage>
</organism>
<dbReference type="GO" id="GO:0016538">
    <property type="term" value="F:cyclin-dependent protein serine/threonine kinase regulator activity"/>
    <property type="evidence" value="ECO:0007669"/>
    <property type="project" value="InterPro"/>
</dbReference>
<keyword evidence="1" id="KW-0195">Cyclin</keyword>
<evidence type="ECO:0000256" key="2">
    <source>
        <dbReference type="SAM" id="MobiDB-lite"/>
    </source>
</evidence>
<dbReference type="GeneID" id="54781544"/>
<name>A0A642UNS4_DIURU</name>
<dbReference type="PANTHER" id="PTHR10026">
    <property type="entry name" value="CYCLIN"/>
    <property type="match status" value="1"/>
</dbReference>
<dbReference type="AlphaFoldDB" id="A0A642UNS4"/>
<dbReference type="VEuPathDB" id="FungiDB:DIURU_002893"/>
<keyword evidence="5" id="KW-1185">Reference proteome</keyword>
<dbReference type="Proteomes" id="UP000449547">
    <property type="component" value="Unassembled WGS sequence"/>
</dbReference>
<evidence type="ECO:0000313" key="5">
    <source>
        <dbReference type="Proteomes" id="UP000449547"/>
    </source>
</evidence>
<feature type="compositionally biased region" description="Polar residues" evidence="2">
    <location>
        <begin position="274"/>
        <end position="285"/>
    </location>
</feature>
<protein>
    <recommendedName>
        <fullName evidence="3">Cyclin-like domain-containing protein</fullName>
    </recommendedName>
</protein>
<dbReference type="SUPFAM" id="SSF47954">
    <property type="entry name" value="Cyclin-like"/>
    <property type="match status" value="1"/>
</dbReference>
<dbReference type="Gene3D" id="1.10.472.10">
    <property type="entry name" value="Cyclin-like"/>
    <property type="match status" value="1"/>
</dbReference>
<dbReference type="OMA" id="NTWLFSE"/>
<evidence type="ECO:0000259" key="3">
    <source>
        <dbReference type="SMART" id="SM00385"/>
    </source>
</evidence>
<evidence type="ECO:0000256" key="1">
    <source>
        <dbReference type="RuleBase" id="RU000383"/>
    </source>
</evidence>
<dbReference type="RefSeq" id="XP_034012424.1">
    <property type="nucleotide sequence ID" value="XM_034155594.1"/>
</dbReference>
<dbReference type="Pfam" id="PF00134">
    <property type="entry name" value="Cyclin_N"/>
    <property type="match status" value="1"/>
</dbReference>
<sequence>MSSWLFSEDAFIKESPSRKQKVPVTAELCQRESIHAFLISLGSKLKLDGRTILAATIYINRYYMRLPITSSKYFVASAALAISCKLHENYRQPGKIALHAANLKNPPGHAVIDEQSEGFWKWRDQLLYREELILKTLNFDLNLDLPYDVRDRIVEAQEENNEDEVVIDSDTFKAAITLLEILSSLPLYVAYDCYTALGMALVIVSWEKKEPLPLSWLEKRLGVTGEMCYECYCYVLRLIKYAKSDANLMSNKMVAKRIPNVPKEVWGLPETESKNNSSAPTSQTNPEPVAKPVEPAPLNS</sequence>
<feature type="region of interest" description="Disordered" evidence="2">
    <location>
        <begin position="267"/>
        <end position="300"/>
    </location>
</feature>
<dbReference type="InterPro" id="IPR013763">
    <property type="entry name" value="Cyclin-like_dom"/>
</dbReference>